<organism evidence="1 2">
    <name type="scientific">Aureobasidium pullulans EXF-150</name>
    <dbReference type="NCBI Taxonomy" id="1043002"/>
    <lineage>
        <taxon>Eukaryota</taxon>
        <taxon>Fungi</taxon>
        <taxon>Dikarya</taxon>
        <taxon>Ascomycota</taxon>
        <taxon>Pezizomycotina</taxon>
        <taxon>Dothideomycetes</taxon>
        <taxon>Dothideomycetidae</taxon>
        <taxon>Dothideales</taxon>
        <taxon>Saccotheciaceae</taxon>
        <taxon>Aureobasidium</taxon>
    </lineage>
</organism>
<dbReference type="Proteomes" id="UP000030706">
    <property type="component" value="Unassembled WGS sequence"/>
</dbReference>
<dbReference type="HOGENOM" id="CLU_1383898_0_0_1"/>
<dbReference type="EMBL" id="KL585001">
    <property type="protein sequence ID" value="KEQ79984.1"/>
    <property type="molecule type" value="Genomic_DNA"/>
</dbReference>
<reference evidence="1 2" key="1">
    <citation type="journal article" date="2014" name="BMC Genomics">
        <title>Genome sequencing of four Aureobasidium pullulans varieties: biotechnological potential, stress tolerance, and description of new species.</title>
        <authorList>
            <person name="Gostin Ar C."/>
            <person name="Ohm R.A."/>
            <person name="Kogej T."/>
            <person name="Sonjak S."/>
            <person name="Turk M."/>
            <person name="Zajc J."/>
            <person name="Zalar P."/>
            <person name="Grube M."/>
            <person name="Sun H."/>
            <person name="Han J."/>
            <person name="Sharma A."/>
            <person name="Chiniquy J."/>
            <person name="Ngan C.Y."/>
            <person name="Lipzen A."/>
            <person name="Barry K."/>
            <person name="Grigoriev I.V."/>
            <person name="Gunde-Cimerman N."/>
        </authorList>
    </citation>
    <scope>NUCLEOTIDE SEQUENCE [LARGE SCALE GENOMIC DNA]</scope>
    <source>
        <strain evidence="1 2">EXF-150</strain>
    </source>
</reference>
<name>A0A074X898_AURPU</name>
<sequence>MLRLTTPFILLRKSVDVFRSTRITVCSRLFTSNDNGEKPETFNYKLREYPELRREFRKLGLNKEVYAKVRGVPELYKLLRAGSRIRARRWLAARPDRAEENRKNAFAWFQAHKDDDNCMRRKRIHNWAFRQDVPGKSAWIREHLPWKLYRPMFYPEGALYHCEGCNFVRHYQNKTWYVVSVTADRPPGSAWHQPIHS</sequence>
<proteinExistence type="predicted"/>
<dbReference type="AlphaFoldDB" id="A0A074X898"/>
<dbReference type="RefSeq" id="XP_029756171.1">
    <property type="nucleotide sequence ID" value="XM_029898745.1"/>
</dbReference>
<dbReference type="GeneID" id="40741051"/>
<accession>A0A074X898</accession>
<protein>
    <submittedName>
        <fullName evidence="1">Uncharacterized protein</fullName>
    </submittedName>
</protein>
<gene>
    <name evidence="1" type="ORF">M438DRAFT_120651</name>
</gene>
<evidence type="ECO:0000313" key="1">
    <source>
        <dbReference type="EMBL" id="KEQ79984.1"/>
    </source>
</evidence>
<evidence type="ECO:0000313" key="2">
    <source>
        <dbReference type="Proteomes" id="UP000030706"/>
    </source>
</evidence>
<keyword evidence="2" id="KW-1185">Reference proteome</keyword>